<dbReference type="NCBIfam" id="NF002550">
    <property type="entry name" value="PRK02106.1"/>
    <property type="match status" value="1"/>
</dbReference>
<organism evidence="6">
    <name type="scientific">marine metagenome</name>
    <dbReference type="NCBI Taxonomy" id="408172"/>
    <lineage>
        <taxon>unclassified sequences</taxon>
        <taxon>metagenomes</taxon>
        <taxon>ecological metagenomes</taxon>
    </lineage>
</organism>
<evidence type="ECO:0000256" key="2">
    <source>
        <dbReference type="ARBA" id="ARBA00010790"/>
    </source>
</evidence>
<dbReference type="PROSITE" id="PS00623">
    <property type="entry name" value="GMC_OXRED_1"/>
    <property type="match status" value="1"/>
</dbReference>
<dbReference type="Pfam" id="PF05199">
    <property type="entry name" value="GMC_oxred_C"/>
    <property type="match status" value="1"/>
</dbReference>
<dbReference type="PANTHER" id="PTHR11552">
    <property type="entry name" value="GLUCOSE-METHANOL-CHOLINE GMC OXIDOREDUCTASE"/>
    <property type="match status" value="1"/>
</dbReference>
<evidence type="ECO:0000259" key="5">
    <source>
        <dbReference type="PROSITE" id="PS00623"/>
    </source>
</evidence>
<reference evidence="6" key="1">
    <citation type="submission" date="2018-05" db="EMBL/GenBank/DDBJ databases">
        <authorList>
            <person name="Lanie J.A."/>
            <person name="Ng W.-L."/>
            <person name="Kazmierczak K.M."/>
            <person name="Andrzejewski T.M."/>
            <person name="Davidsen T.M."/>
            <person name="Wayne K.J."/>
            <person name="Tettelin H."/>
            <person name="Glass J.I."/>
            <person name="Rusch D."/>
            <person name="Podicherti R."/>
            <person name="Tsui H.-C.T."/>
            <person name="Winkler M.E."/>
        </authorList>
    </citation>
    <scope>NUCLEOTIDE SEQUENCE</scope>
</reference>
<dbReference type="GO" id="GO:0050660">
    <property type="term" value="F:flavin adenine dinucleotide binding"/>
    <property type="evidence" value="ECO:0007669"/>
    <property type="project" value="InterPro"/>
</dbReference>
<dbReference type="Pfam" id="PF00732">
    <property type="entry name" value="GMC_oxred_N"/>
    <property type="match status" value="1"/>
</dbReference>
<evidence type="ECO:0000313" key="6">
    <source>
        <dbReference type="EMBL" id="SUZ52417.1"/>
    </source>
</evidence>
<sequence>MGKTPIYDYVIVGAGSAGCTLASRLSEDSDARVLLIEAGGWDRDPFIHLPLTWAKMLLEQTHDWGYFCEPEETVNNRRIECARGKVIGGSSSVNAMAYVRGNRGDYDRWATSGLSNWSYSHVLPYFKKLETWEASDPYRGDAGPVNIQYCRYQDPLVDAFAAAGREAGYGWTDDYNGQIQEGFGRLQMTIKKGRRCSAATAYLRPSLSRNNLDVHVNSLATRVVFEKNCATGVEIILNGQPTVVRAEREVILSSGVINTPQLLLLSGIGDPHDLSQLGISVRIGLSGVGKNLQDQMSAVLLYQRREPGPFLKMMRADRIAREIAKTYFFGTGLAGDVPGGTTAFLRTENHLDLPDIQLLLTAAPLAAWPYLRPFKAPFHDGFVARVVLLSPESRGSVKLVSSDPTDKPLIQQNFLSSSADWKTLRAALRIAREVVAESSMQPFVAKEIAPGNSKVSDKDLDQHISATAITLHHPLGTCRMGSENDPTAVVDSELRVLGVDSLRIVDGSVMPDLVRGNINGPIIMIAEKAADLIRGRKPLPTESI</sequence>
<dbReference type="InterPro" id="IPR036188">
    <property type="entry name" value="FAD/NAD-bd_sf"/>
</dbReference>
<dbReference type="Gene3D" id="3.50.50.60">
    <property type="entry name" value="FAD/NAD(P)-binding domain"/>
    <property type="match status" value="1"/>
</dbReference>
<evidence type="ECO:0000256" key="3">
    <source>
        <dbReference type="ARBA" id="ARBA00022630"/>
    </source>
</evidence>
<evidence type="ECO:0000256" key="4">
    <source>
        <dbReference type="ARBA" id="ARBA00022827"/>
    </source>
</evidence>
<dbReference type="InterPro" id="IPR000172">
    <property type="entry name" value="GMC_OxRdtase_N"/>
</dbReference>
<accession>A0A381ND19</accession>
<protein>
    <recommendedName>
        <fullName evidence="5">Glucose-methanol-choline oxidoreductase N-terminal domain-containing protein</fullName>
    </recommendedName>
</protein>
<dbReference type="Gene3D" id="3.30.560.10">
    <property type="entry name" value="Glucose Oxidase, domain 3"/>
    <property type="match status" value="1"/>
</dbReference>
<name>A0A381ND19_9ZZZZ</name>
<dbReference type="PIRSF" id="PIRSF000137">
    <property type="entry name" value="Alcohol_oxidase"/>
    <property type="match status" value="1"/>
</dbReference>
<dbReference type="GO" id="GO:0019285">
    <property type="term" value="P:glycine betaine biosynthetic process from choline"/>
    <property type="evidence" value="ECO:0007669"/>
    <property type="project" value="TreeGrafter"/>
</dbReference>
<keyword evidence="3" id="KW-0285">Flavoprotein</keyword>
<comment type="cofactor">
    <cofactor evidence="1">
        <name>FAD</name>
        <dbReference type="ChEBI" id="CHEBI:57692"/>
    </cofactor>
</comment>
<keyword evidence="4" id="KW-0274">FAD</keyword>
<dbReference type="AlphaFoldDB" id="A0A381ND19"/>
<evidence type="ECO:0000256" key="1">
    <source>
        <dbReference type="ARBA" id="ARBA00001974"/>
    </source>
</evidence>
<dbReference type="GO" id="GO:0008812">
    <property type="term" value="F:choline dehydrogenase activity"/>
    <property type="evidence" value="ECO:0007669"/>
    <property type="project" value="TreeGrafter"/>
</dbReference>
<dbReference type="SUPFAM" id="SSF51905">
    <property type="entry name" value="FAD/NAD(P)-binding domain"/>
    <property type="match status" value="1"/>
</dbReference>
<gene>
    <name evidence="6" type="ORF">METZ01_LOCUS5271</name>
</gene>
<feature type="domain" description="Glucose-methanol-choline oxidoreductase N-terminal" evidence="5">
    <location>
        <begin position="84"/>
        <end position="107"/>
    </location>
</feature>
<dbReference type="SUPFAM" id="SSF54373">
    <property type="entry name" value="FAD-linked reductases, C-terminal domain"/>
    <property type="match status" value="1"/>
</dbReference>
<dbReference type="GO" id="GO:0016020">
    <property type="term" value="C:membrane"/>
    <property type="evidence" value="ECO:0007669"/>
    <property type="project" value="TreeGrafter"/>
</dbReference>
<proteinExistence type="inferred from homology"/>
<dbReference type="PANTHER" id="PTHR11552:SF147">
    <property type="entry name" value="CHOLINE DEHYDROGENASE, MITOCHONDRIAL"/>
    <property type="match status" value="1"/>
</dbReference>
<dbReference type="EMBL" id="UINC01000273">
    <property type="protein sequence ID" value="SUZ52417.1"/>
    <property type="molecule type" value="Genomic_DNA"/>
</dbReference>
<dbReference type="InterPro" id="IPR012132">
    <property type="entry name" value="GMC_OxRdtase"/>
</dbReference>
<dbReference type="InterPro" id="IPR007867">
    <property type="entry name" value="GMC_OxRtase_C"/>
</dbReference>
<dbReference type="PROSITE" id="PS51257">
    <property type="entry name" value="PROKAR_LIPOPROTEIN"/>
    <property type="match status" value="1"/>
</dbReference>
<comment type="similarity">
    <text evidence="2">Belongs to the GMC oxidoreductase family.</text>
</comment>